<proteinExistence type="predicted"/>
<keyword evidence="5" id="KW-0600">Photoreceptor protein</keyword>
<dbReference type="SUPFAM" id="SSF55785">
    <property type="entry name" value="PYP-like sensor domain (PAS domain)"/>
    <property type="match status" value="1"/>
</dbReference>
<dbReference type="AlphaFoldDB" id="A0A1N6IEG9"/>
<dbReference type="PROSITE" id="PS50113">
    <property type="entry name" value="PAC"/>
    <property type="match status" value="1"/>
</dbReference>
<dbReference type="PANTHER" id="PTHR41523">
    <property type="entry name" value="TWO-COMPONENT SYSTEM SENSOR PROTEIN"/>
    <property type="match status" value="1"/>
</dbReference>
<dbReference type="InterPro" id="IPR000700">
    <property type="entry name" value="PAS-assoc_C"/>
</dbReference>
<evidence type="ECO:0000256" key="9">
    <source>
        <dbReference type="ARBA" id="ARBA00022643"/>
    </source>
</evidence>
<evidence type="ECO:0000256" key="20">
    <source>
        <dbReference type="ARBA" id="ARBA00023170"/>
    </source>
</evidence>
<dbReference type="Gene3D" id="3.30.450.20">
    <property type="entry name" value="PAS domain"/>
    <property type="match status" value="1"/>
</dbReference>
<evidence type="ECO:0000256" key="8">
    <source>
        <dbReference type="ARBA" id="ARBA00022630"/>
    </source>
</evidence>
<keyword evidence="14" id="KW-0418">Kinase</keyword>
<evidence type="ECO:0000256" key="13">
    <source>
        <dbReference type="ARBA" id="ARBA00022741"/>
    </source>
</evidence>
<evidence type="ECO:0000256" key="18">
    <source>
        <dbReference type="ARBA" id="ARBA00023026"/>
    </source>
</evidence>
<evidence type="ECO:0000256" key="14">
    <source>
        <dbReference type="ARBA" id="ARBA00022777"/>
    </source>
</evidence>
<evidence type="ECO:0000256" key="12">
    <source>
        <dbReference type="ARBA" id="ARBA00022737"/>
    </source>
</evidence>
<dbReference type="Proteomes" id="UP000184932">
    <property type="component" value="Unassembled WGS sequence"/>
</dbReference>
<dbReference type="InterPro" id="IPR035965">
    <property type="entry name" value="PAS-like_dom_sf"/>
</dbReference>
<dbReference type="CDD" id="cd00130">
    <property type="entry name" value="PAS"/>
    <property type="match status" value="1"/>
</dbReference>
<dbReference type="EC" id="2.7.13.3" evidence="3"/>
<dbReference type="SMART" id="SM00091">
    <property type="entry name" value="PAS"/>
    <property type="match status" value="1"/>
</dbReference>
<evidence type="ECO:0000256" key="3">
    <source>
        <dbReference type="ARBA" id="ARBA00012438"/>
    </source>
</evidence>
<dbReference type="EMBL" id="FSRL01000002">
    <property type="protein sequence ID" value="SIO30402.1"/>
    <property type="molecule type" value="Genomic_DNA"/>
</dbReference>
<evidence type="ECO:0000259" key="23">
    <source>
        <dbReference type="PROSITE" id="PS50113"/>
    </source>
</evidence>
<name>A0A1N6IEG9_9RHOB</name>
<keyword evidence="16 21" id="KW-1133">Transmembrane helix</keyword>
<keyword evidence="4" id="KW-1003">Cell membrane</keyword>
<dbReference type="GO" id="GO:0004673">
    <property type="term" value="F:protein histidine kinase activity"/>
    <property type="evidence" value="ECO:0007669"/>
    <property type="project" value="UniProtKB-EC"/>
</dbReference>
<keyword evidence="6" id="KW-0597">Phosphoprotein</keyword>
<evidence type="ECO:0000256" key="16">
    <source>
        <dbReference type="ARBA" id="ARBA00022989"/>
    </source>
</evidence>
<accession>A0A1N6IEG9</accession>
<dbReference type="GO" id="GO:0009881">
    <property type="term" value="F:photoreceptor activity"/>
    <property type="evidence" value="ECO:0007669"/>
    <property type="project" value="UniProtKB-KW"/>
</dbReference>
<dbReference type="SMART" id="SM00086">
    <property type="entry name" value="PAC"/>
    <property type="match status" value="1"/>
</dbReference>
<evidence type="ECO:0000256" key="5">
    <source>
        <dbReference type="ARBA" id="ARBA00022543"/>
    </source>
</evidence>
<feature type="domain" description="PAS" evidence="22">
    <location>
        <begin position="302"/>
        <end position="375"/>
    </location>
</feature>
<reference evidence="25" key="1">
    <citation type="submission" date="2016-11" db="EMBL/GenBank/DDBJ databases">
        <authorList>
            <person name="Varghese N."/>
            <person name="Submissions S."/>
        </authorList>
    </citation>
    <scope>NUCLEOTIDE SEQUENCE [LARGE SCALE GENOMIC DNA]</scope>
    <source>
        <strain evidence="25">DSM 29440</strain>
    </source>
</reference>
<evidence type="ECO:0000259" key="22">
    <source>
        <dbReference type="PROSITE" id="PS50112"/>
    </source>
</evidence>
<feature type="transmembrane region" description="Helical" evidence="21">
    <location>
        <begin position="42"/>
        <end position="61"/>
    </location>
</feature>
<sequence>MGYLLAAAFGRWMMVIPDIPITIWPPNGVILAMLLTRPYHTWVWWITVAVAGELTANLIWFQNPLHWALGYVVANVASILTAAMPLAFLFRGPLRRFEQLPQVLAFLVIGVLAAPMISATLGSAIDVLVGKNPFLKTWPVWWLGDATGILIAAPLVMTAINAWQETARPRLVDVVEGGVIALVLLGLTAWELSSGAAFAFLLPLPVLWAALRFEFRGVCLAVLGFALAIGAHAQTFQVAEVSEAVAALMHTRMQTLLLVAASTGLIVAAIIRQQRRATSDLARANSDLEARVLERTLAIAAAERRFKATFENAGVGITIFGGDGRLMEANDMLARMLGYDPEEMEGRSINDITHPEDRYLVDEAWNRLETGAADEYDLEKRYIRKDGSVVWGHTTVSCVRDTDGKIDYLIKIIQDITLRKQSEEARRILAREVHHRSKNLLTIVQIIARQMAVRSSPQEFVKSFGDRLQALAANQDLLIKSAWQPADLADLVKSQVHHFGEVGNRVLLTGPRVSVPPSAAQPIGMALHELATNATKYGALSNDAGLVEISWGFDEDTFRMSWREKGGPAVTQPESFGFGTTVLDRMAASSLSGEVSIEYPPTGVTWHLTCPISALRVDDGDDASN</sequence>
<evidence type="ECO:0000256" key="21">
    <source>
        <dbReference type="SAM" id="Phobius"/>
    </source>
</evidence>
<dbReference type="STRING" id="1217970.SAMN05444002_3772"/>
<dbReference type="InterPro" id="IPR000014">
    <property type="entry name" value="PAS"/>
</dbReference>
<feature type="transmembrane region" description="Helical" evidence="21">
    <location>
        <begin position="218"/>
        <end position="239"/>
    </location>
</feature>
<dbReference type="Gene3D" id="3.30.565.10">
    <property type="entry name" value="Histidine kinase-like ATPase, C-terminal domain"/>
    <property type="match status" value="1"/>
</dbReference>
<gene>
    <name evidence="24" type="ORF">SAMN05444002_3772</name>
</gene>
<organism evidence="24 25">
    <name type="scientific">Vannielia litorea</name>
    <dbReference type="NCBI Taxonomy" id="1217970"/>
    <lineage>
        <taxon>Bacteria</taxon>
        <taxon>Pseudomonadati</taxon>
        <taxon>Pseudomonadota</taxon>
        <taxon>Alphaproteobacteria</taxon>
        <taxon>Rhodobacterales</taxon>
        <taxon>Paracoccaceae</taxon>
        <taxon>Vannielia</taxon>
    </lineage>
</organism>
<dbReference type="Pfam" id="PF07536">
    <property type="entry name" value="HWE_HK"/>
    <property type="match status" value="1"/>
</dbReference>
<dbReference type="InterPro" id="IPR001610">
    <property type="entry name" value="PAC"/>
</dbReference>
<dbReference type="InterPro" id="IPR007895">
    <property type="entry name" value="MASE1"/>
</dbReference>
<dbReference type="Pfam" id="PF08447">
    <property type="entry name" value="PAS_3"/>
    <property type="match status" value="1"/>
</dbReference>
<keyword evidence="8" id="KW-0285">Flavoprotein</keyword>
<evidence type="ECO:0000256" key="17">
    <source>
        <dbReference type="ARBA" id="ARBA00022991"/>
    </source>
</evidence>
<dbReference type="GO" id="GO:0005524">
    <property type="term" value="F:ATP binding"/>
    <property type="evidence" value="ECO:0007669"/>
    <property type="project" value="UniProtKB-KW"/>
</dbReference>
<dbReference type="InterPro" id="IPR036890">
    <property type="entry name" value="HATPase_C_sf"/>
</dbReference>
<dbReference type="PROSITE" id="PS50112">
    <property type="entry name" value="PAS"/>
    <property type="match status" value="1"/>
</dbReference>
<feature type="transmembrane region" description="Helical" evidence="21">
    <location>
        <begin position="103"/>
        <end position="125"/>
    </location>
</feature>
<feature type="transmembrane region" description="Helical" evidence="21">
    <location>
        <begin position="67"/>
        <end position="91"/>
    </location>
</feature>
<keyword evidence="10" id="KW-0808">Transferase</keyword>
<feature type="transmembrane region" description="Helical" evidence="21">
    <location>
        <begin position="171"/>
        <end position="189"/>
    </location>
</feature>
<evidence type="ECO:0000256" key="15">
    <source>
        <dbReference type="ARBA" id="ARBA00022840"/>
    </source>
</evidence>
<evidence type="ECO:0000313" key="25">
    <source>
        <dbReference type="Proteomes" id="UP000184932"/>
    </source>
</evidence>
<evidence type="ECO:0000256" key="19">
    <source>
        <dbReference type="ARBA" id="ARBA00023136"/>
    </source>
</evidence>
<evidence type="ECO:0000256" key="7">
    <source>
        <dbReference type="ARBA" id="ARBA00022606"/>
    </source>
</evidence>
<comment type="catalytic activity">
    <reaction evidence="1">
        <text>ATP + protein L-histidine = ADP + protein N-phospho-L-histidine.</text>
        <dbReference type="EC" id="2.7.13.3"/>
    </reaction>
</comment>
<keyword evidence="19 21" id="KW-0472">Membrane</keyword>
<evidence type="ECO:0000256" key="1">
    <source>
        <dbReference type="ARBA" id="ARBA00000085"/>
    </source>
</evidence>
<feature type="transmembrane region" description="Helical" evidence="21">
    <location>
        <begin position="12"/>
        <end position="35"/>
    </location>
</feature>
<dbReference type="InterPro" id="IPR013655">
    <property type="entry name" value="PAS_fold_3"/>
</dbReference>
<evidence type="ECO:0000256" key="2">
    <source>
        <dbReference type="ARBA" id="ARBA00004651"/>
    </source>
</evidence>
<evidence type="ECO:0000313" key="24">
    <source>
        <dbReference type="EMBL" id="SIO30402.1"/>
    </source>
</evidence>
<dbReference type="InterPro" id="IPR011102">
    <property type="entry name" value="Sig_transdc_His_kinase_HWE"/>
</dbReference>
<dbReference type="Pfam" id="PF05231">
    <property type="entry name" value="MASE1"/>
    <property type="match status" value="1"/>
</dbReference>
<dbReference type="PANTHER" id="PTHR41523:SF8">
    <property type="entry name" value="ETHYLENE RESPONSE SENSOR PROTEIN"/>
    <property type="match status" value="1"/>
</dbReference>
<dbReference type="NCBIfam" id="TIGR00229">
    <property type="entry name" value="sensory_box"/>
    <property type="match status" value="1"/>
</dbReference>
<feature type="transmembrane region" description="Helical" evidence="21">
    <location>
        <begin position="251"/>
        <end position="271"/>
    </location>
</feature>
<keyword evidence="13" id="KW-0547">Nucleotide-binding</keyword>
<keyword evidence="25" id="KW-1185">Reference proteome</keyword>
<comment type="subcellular location">
    <subcellularLocation>
        <location evidence="2">Cell membrane</location>
        <topology evidence="2">Multi-pass membrane protein</topology>
    </subcellularLocation>
</comment>
<evidence type="ECO:0000256" key="6">
    <source>
        <dbReference type="ARBA" id="ARBA00022553"/>
    </source>
</evidence>
<feature type="transmembrane region" description="Helical" evidence="21">
    <location>
        <begin position="140"/>
        <end position="159"/>
    </location>
</feature>
<dbReference type="SMART" id="SM00911">
    <property type="entry name" value="HWE_HK"/>
    <property type="match status" value="1"/>
</dbReference>
<keyword evidence="9" id="KW-0288">FMN</keyword>
<keyword evidence="11 21" id="KW-0812">Transmembrane</keyword>
<keyword evidence="17" id="KW-0157">Chromophore</keyword>
<evidence type="ECO:0000256" key="10">
    <source>
        <dbReference type="ARBA" id="ARBA00022679"/>
    </source>
</evidence>
<feature type="domain" description="PAC" evidence="23">
    <location>
        <begin position="376"/>
        <end position="428"/>
    </location>
</feature>
<keyword evidence="7" id="KW-0716">Sensory transduction</keyword>
<keyword evidence="18" id="KW-0843">Virulence</keyword>
<protein>
    <recommendedName>
        <fullName evidence="3">histidine kinase</fullName>
        <ecNumber evidence="3">2.7.13.3</ecNumber>
    </recommendedName>
</protein>
<feature type="transmembrane region" description="Helical" evidence="21">
    <location>
        <begin position="195"/>
        <end position="211"/>
    </location>
</feature>
<evidence type="ECO:0000256" key="11">
    <source>
        <dbReference type="ARBA" id="ARBA00022692"/>
    </source>
</evidence>
<dbReference type="SUPFAM" id="SSF55874">
    <property type="entry name" value="ATPase domain of HSP90 chaperone/DNA topoisomerase II/histidine kinase"/>
    <property type="match status" value="1"/>
</dbReference>
<keyword evidence="12" id="KW-0677">Repeat</keyword>
<keyword evidence="20" id="KW-0675">Receptor</keyword>
<dbReference type="GO" id="GO:0005886">
    <property type="term" value="C:plasma membrane"/>
    <property type="evidence" value="ECO:0007669"/>
    <property type="project" value="UniProtKB-SubCell"/>
</dbReference>
<keyword evidence="15" id="KW-0067">ATP-binding</keyword>
<evidence type="ECO:0000256" key="4">
    <source>
        <dbReference type="ARBA" id="ARBA00022475"/>
    </source>
</evidence>